<organism evidence="1 2">
    <name type="scientific">Planobispora rosea</name>
    <dbReference type="NCBI Taxonomy" id="35762"/>
    <lineage>
        <taxon>Bacteria</taxon>
        <taxon>Bacillati</taxon>
        <taxon>Actinomycetota</taxon>
        <taxon>Actinomycetes</taxon>
        <taxon>Streptosporangiales</taxon>
        <taxon>Streptosporangiaceae</taxon>
        <taxon>Planobispora</taxon>
    </lineage>
</organism>
<protein>
    <submittedName>
        <fullName evidence="1">ATPase AAA</fullName>
    </submittedName>
</protein>
<accession>A0A8J3S0Y2</accession>
<dbReference type="SUPFAM" id="SSF52540">
    <property type="entry name" value="P-loop containing nucleoside triphosphate hydrolases"/>
    <property type="match status" value="1"/>
</dbReference>
<dbReference type="SUPFAM" id="SSF46785">
    <property type="entry name" value="Winged helix' DNA-binding domain"/>
    <property type="match status" value="1"/>
</dbReference>
<sequence length="491" mass="54467">MRKPERIFGRVREWQGLASFASAPSAETPAGASLGVISGRRRQGKSFLLQALAEETDGMYFAATEATEAESLRLFTEALTRHTREIPEHPFRDWNDAISSMFRSFRGRPVPVVIDGFPFLSRVTPSLPSIIQRELGPGGSGRESDLRLLLCGSAMSVMGSLLAGQAPLRGRAGLELVIHPFRYRDAAEFWGISDPRLAVLVHAIVGGTPAYRHEFTQGDAPADLDDFDAWVVRTVLNPQKPLFREARYLLAEESDIRDPALYHSVLAAIASGCTTNGGIANYIGRRSDQLTHPLNVLEDCGLIVRESDLFRSGRAQYRIVEPLITFYGAVMRRRWSELEIYRAESVWRSSRPAFLSQVVGPHFEALCRDFAREADESLYGGFPSEVGSGVIGDPANRTQIEIDVVVLAAQEPGRSRRVLSLGEAKWGEIMNGRHVERLGRARDLLAAKGYDTRETVLACYSGTGFTEDLRAEAARDGRLRLIGLDDLYWTR</sequence>
<keyword evidence="2" id="KW-1185">Reference proteome</keyword>
<dbReference type="Proteomes" id="UP000655044">
    <property type="component" value="Unassembled WGS sequence"/>
</dbReference>
<dbReference type="PANTHER" id="PTHR34704:SF1">
    <property type="entry name" value="ATPASE"/>
    <property type="match status" value="1"/>
</dbReference>
<gene>
    <name evidence="1" type="ORF">Pro02_32170</name>
</gene>
<dbReference type="InterPro" id="IPR036390">
    <property type="entry name" value="WH_DNA-bd_sf"/>
</dbReference>
<name>A0A8J3S0Y2_PLARO</name>
<comment type="caution">
    <text evidence="1">The sequence shown here is derived from an EMBL/GenBank/DDBJ whole genome shotgun (WGS) entry which is preliminary data.</text>
</comment>
<evidence type="ECO:0000313" key="1">
    <source>
        <dbReference type="EMBL" id="GIH84809.1"/>
    </source>
</evidence>
<dbReference type="Gene3D" id="3.40.50.300">
    <property type="entry name" value="P-loop containing nucleotide triphosphate hydrolases"/>
    <property type="match status" value="1"/>
</dbReference>
<dbReference type="InterPro" id="IPR027417">
    <property type="entry name" value="P-loop_NTPase"/>
</dbReference>
<dbReference type="AlphaFoldDB" id="A0A8J3S0Y2"/>
<dbReference type="PANTHER" id="PTHR34704">
    <property type="entry name" value="ATPASE"/>
    <property type="match status" value="1"/>
</dbReference>
<dbReference type="EMBL" id="BOOI01000026">
    <property type="protein sequence ID" value="GIH84809.1"/>
    <property type="molecule type" value="Genomic_DNA"/>
</dbReference>
<evidence type="ECO:0000313" key="2">
    <source>
        <dbReference type="Proteomes" id="UP000655044"/>
    </source>
</evidence>
<proteinExistence type="predicted"/>
<reference evidence="1" key="1">
    <citation type="submission" date="2021-01" db="EMBL/GenBank/DDBJ databases">
        <title>Whole genome shotgun sequence of Planobispora rosea NBRC 15558.</title>
        <authorList>
            <person name="Komaki H."/>
            <person name="Tamura T."/>
        </authorList>
    </citation>
    <scope>NUCLEOTIDE SEQUENCE</scope>
    <source>
        <strain evidence="1">NBRC 15558</strain>
    </source>
</reference>